<dbReference type="GO" id="GO:0005634">
    <property type="term" value="C:nucleus"/>
    <property type="evidence" value="ECO:0007669"/>
    <property type="project" value="UniProtKB-SubCell"/>
</dbReference>
<feature type="signal peptide" evidence="3">
    <location>
        <begin position="1"/>
        <end position="18"/>
    </location>
</feature>
<comment type="caution">
    <text evidence="4">The sequence shown here is derived from an EMBL/GenBank/DDBJ whole genome shotgun (WGS) entry which is preliminary data.</text>
</comment>
<evidence type="ECO:0000313" key="5">
    <source>
        <dbReference type="Proteomes" id="UP001163105"/>
    </source>
</evidence>
<dbReference type="EMBL" id="JAQHRD010000004">
    <property type="protein sequence ID" value="KAJ6442309.1"/>
    <property type="molecule type" value="Genomic_DNA"/>
</dbReference>
<dbReference type="Proteomes" id="UP001163105">
    <property type="component" value="Unassembled WGS sequence"/>
</dbReference>
<dbReference type="InterPro" id="IPR021858">
    <property type="entry name" value="Fun_TF"/>
</dbReference>
<keyword evidence="5" id="KW-1185">Reference proteome</keyword>
<evidence type="ECO:0000256" key="1">
    <source>
        <dbReference type="ARBA" id="ARBA00004123"/>
    </source>
</evidence>
<protein>
    <submittedName>
        <fullName evidence="4">Armadillo-like helical</fullName>
    </submittedName>
</protein>
<keyword evidence="3" id="KW-0732">Signal</keyword>
<feature type="chain" id="PRO_5044284235" evidence="3">
    <location>
        <begin position="19"/>
        <end position="364"/>
    </location>
</feature>
<dbReference type="AlphaFoldDB" id="A0AB34FTW3"/>
<accession>A0AB34FTW3</accession>
<name>A0AB34FTW3_9HYPO</name>
<dbReference type="PANTHER" id="PTHR37534:SF46">
    <property type="entry name" value="ZN(II)2CYS6 TRANSCRIPTION FACTOR (EUROFUNG)"/>
    <property type="match status" value="1"/>
</dbReference>
<comment type="subcellular location">
    <subcellularLocation>
        <location evidence="1">Nucleus</location>
    </subcellularLocation>
</comment>
<organism evidence="4 5">
    <name type="scientific">Purpureocillium lavendulum</name>
    <dbReference type="NCBI Taxonomy" id="1247861"/>
    <lineage>
        <taxon>Eukaryota</taxon>
        <taxon>Fungi</taxon>
        <taxon>Dikarya</taxon>
        <taxon>Ascomycota</taxon>
        <taxon>Pezizomycotina</taxon>
        <taxon>Sordariomycetes</taxon>
        <taxon>Hypocreomycetidae</taxon>
        <taxon>Hypocreales</taxon>
        <taxon>Ophiocordycipitaceae</taxon>
        <taxon>Purpureocillium</taxon>
    </lineage>
</organism>
<dbReference type="Pfam" id="PF11951">
    <property type="entry name" value="Fungal_trans_2"/>
    <property type="match status" value="1"/>
</dbReference>
<evidence type="ECO:0000256" key="3">
    <source>
        <dbReference type="SAM" id="SignalP"/>
    </source>
</evidence>
<evidence type="ECO:0000256" key="2">
    <source>
        <dbReference type="ARBA" id="ARBA00023242"/>
    </source>
</evidence>
<proteinExistence type="predicted"/>
<evidence type="ECO:0000313" key="4">
    <source>
        <dbReference type="EMBL" id="KAJ6442309.1"/>
    </source>
</evidence>
<sequence>MAMESSALLNVLIAFASGHLSIVDHSYKVAALEAKSTAIRSLASAINTVSEEVTYHETNAAACLSFVIYEAGVGDCRAWLSHLKGTQNIIKSACVSSGGQYVNGPEAFKHSTEGQWILRNYAYHDIIGSITLRTTPLLYSDYLDGITDIVDSCVGVAAGLLAIIARISFLDKETTIHDHEWASGHNVQWKLKQLESTSADIEQKLQNWQCHADASPGLAALAYAYRNAALMVLYRLIRGRLRSSHGSVGEIWGSDGYTLDEVEARIQGQVVDTLRHISDIPVSSAPEGALLFPIFIVGGEAVEQEHIDSVRSRLRLMADKRQFRNLSQARDVLEDLWDLRKTTQGQNADWTQILDASGEDLLLT</sequence>
<dbReference type="PANTHER" id="PTHR37534">
    <property type="entry name" value="TRANSCRIPTIONAL ACTIVATOR PROTEIN UGA3"/>
    <property type="match status" value="1"/>
</dbReference>
<reference evidence="4" key="1">
    <citation type="submission" date="2023-01" db="EMBL/GenBank/DDBJ databases">
        <title>The growth and conidiation of Purpureocillium lavendulum are regulated by nitrogen source and histone H3K14 acetylation.</title>
        <authorList>
            <person name="Tang P."/>
            <person name="Han J."/>
            <person name="Zhang C."/>
            <person name="Tang P."/>
            <person name="Qi F."/>
            <person name="Zhang K."/>
            <person name="Liang L."/>
        </authorList>
    </citation>
    <scope>NUCLEOTIDE SEQUENCE</scope>
    <source>
        <strain evidence="4">YMF1.00683</strain>
    </source>
</reference>
<gene>
    <name evidence="4" type="ORF">O9K51_05865</name>
</gene>
<keyword evidence="2" id="KW-0539">Nucleus</keyword>